<dbReference type="Pfam" id="PF02518">
    <property type="entry name" value="HATPase_c"/>
    <property type="match status" value="1"/>
</dbReference>
<dbReference type="InterPro" id="IPR036890">
    <property type="entry name" value="HATPase_C_sf"/>
</dbReference>
<feature type="domain" description="Response regulatory" evidence="13">
    <location>
        <begin position="419"/>
        <end position="534"/>
    </location>
</feature>
<dbReference type="CDD" id="cd00082">
    <property type="entry name" value="HisKA"/>
    <property type="match status" value="1"/>
</dbReference>
<dbReference type="Pfam" id="PF00072">
    <property type="entry name" value="Response_reg"/>
    <property type="match status" value="1"/>
</dbReference>
<dbReference type="SUPFAM" id="SSF47384">
    <property type="entry name" value="Homodimeric domain of signal transducing histidine kinase"/>
    <property type="match status" value="1"/>
</dbReference>
<dbReference type="PROSITE" id="PS50109">
    <property type="entry name" value="HIS_KIN"/>
    <property type="match status" value="1"/>
</dbReference>
<dbReference type="SMART" id="SM00388">
    <property type="entry name" value="HisKA"/>
    <property type="match status" value="1"/>
</dbReference>
<dbReference type="FunFam" id="1.10.287.130:FF:000045">
    <property type="entry name" value="Two-component system sensor histidine kinase/response regulator"/>
    <property type="match status" value="1"/>
</dbReference>
<dbReference type="EMBL" id="QLII01000001">
    <property type="protein sequence ID" value="RAI77392.1"/>
    <property type="molecule type" value="Genomic_DNA"/>
</dbReference>
<dbReference type="EC" id="2.7.13.3" evidence="2"/>
<dbReference type="InterPro" id="IPR005467">
    <property type="entry name" value="His_kinase_dom"/>
</dbReference>
<evidence type="ECO:0000256" key="8">
    <source>
        <dbReference type="ARBA" id="ARBA00023163"/>
    </source>
</evidence>
<accession>A0A327NQ52</accession>
<evidence type="ECO:0000256" key="6">
    <source>
        <dbReference type="ARBA" id="ARBA00023015"/>
    </source>
</evidence>
<dbReference type="InterPro" id="IPR001789">
    <property type="entry name" value="Sig_transdc_resp-reg_receiver"/>
</dbReference>
<dbReference type="PROSITE" id="PS00041">
    <property type="entry name" value="HTH_ARAC_FAMILY_1"/>
    <property type="match status" value="1"/>
</dbReference>
<comment type="catalytic activity">
    <reaction evidence="1">
        <text>ATP + protein L-histidine = ADP + protein N-phospho-L-histidine.</text>
        <dbReference type="EC" id="2.7.13.3"/>
    </reaction>
</comment>
<dbReference type="PANTHER" id="PTHR43547:SF2">
    <property type="entry name" value="HYBRID SIGNAL TRANSDUCTION HISTIDINE KINASE C"/>
    <property type="match status" value="1"/>
</dbReference>
<evidence type="ECO:0000256" key="9">
    <source>
        <dbReference type="PROSITE-ProRule" id="PRU00169"/>
    </source>
</evidence>
<dbReference type="InterPro" id="IPR036097">
    <property type="entry name" value="HisK_dim/P_sf"/>
</dbReference>
<dbReference type="InterPro" id="IPR003661">
    <property type="entry name" value="HisK_dim/P_dom"/>
</dbReference>
<dbReference type="Pfam" id="PF07495">
    <property type="entry name" value="Y_Y_Y"/>
    <property type="match status" value="1"/>
</dbReference>
<evidence type="ECO:0000256" key="10">
    <source>
        <dbReference type="SAM" id="Phobius"/>
    </source>
</evidence>
<evidence type="ECO:0000256" key="7">
    <source>
        <dbReference type="ARBA" id="ARBA00023125"/>
    </source>
</evidence>
<dbReference type="Gene3D" id="2.60.40.10">
    <property type="entry name" value="Immunoglobulins"/>
    <property type="match status" value="1"/>
</dbReference>
<feature type="modified residue" description="4-aspartylphosphate" evidence="9">
    <location>
        <position position="467"/>
    </location>
</feature>
<evidence type="ECO:0000259" key="11">
    <source>
        <dbReference type="PROSITE" id="PS01124"/>
    </source>
</evidence>
<keyword evidence="15" id="KW-1185">Reference proteome</keyword>
<keyword evidence="3 9" id="KW-0597">Phosphoprotein</keyword>
<evidence type="ECO:0000313" key="14">
    <source>
        <dbReference type="EMBL" id="RAI77392.1"/>
    </source>
</evidence>
<dbReference type="Gene3D" id="3.40.50.2300">
    <property type="match status" value="1"/>
</dbReference>
<gene>
    <name evidence="14" type="ORF">HMF3257_30310</name>
</gene>
<dbReference type="PRINTS" id="PR00344">
    <property type="entry name" value="BCTRLSENSOR"/>
</dbReference>
<dbReference type="Gene3D" id="1.10.10.60">
    <property type="entry name" value="Homeodomain-like"/>
    <property type="match status" value="1"/>
</dbReference>
<evidence type="ECO:0000259" key="13">
    <source>
        <dbReference type="PROSITE" id="PS50110"/>
    </source>
</evidence>
<keyword evidence="10" id="KW-0472">Membrane</keyword>
<keyword evidence="4" id="KW-0808">Transferase</keyword>
<keyword evidence="10" id="KW-1133">Transmembrane helix</keyword>
<evidence type="ECO:0000256" key="3">
    <source>
        <dbReference type="ARBA" id="ARBA00022553"/>
    </source>
</evidence>
<dbReference type="SUPFAM" id="SSF46689">
    <property type="entry name" value="Homeodomain-like"/>
    <property type="match status" value="1"/>
</dbReference>
<dbReference type="Proteomes" id="UP000249016">
    <property type="component" value="Unassembled WGS sequence"/>
</dbReference>
<dbReference type="PANTHER" id="PTHR43547">
    <property type="entry name" value="TWO-COMPONENT HISTIDINE KINASE"/>
    <property type="match status" value="1"/>
</dbReference>
<sequence>MQAISQLDLSYDQNFITIGYAALQYNRHGKIRYRYQLVGLNEEWIETNEPTVQYTALRWGTYTLKLNASNTSGIWSKHIRVLNLIIHPPWWATWWAILLYLAGAAIVVYTLVRSYVNQQEAKQLKKIDAMKARFFTNIAHEFRTPLTLIMGPVETLKKRLKSNDDQYQLGLINQNAVQILELVNQLIDLSKAEANVLRVNESSGDLQAFIQQLVHSFESHAEEKKIQLTFQAGELHKQAWFDAEKLARIITNLLANALKFTPIGGKVAVELTAASYKSAKLRRQYPQQETWLQLTISDNGIGISPEKLPFIFDRFYQAENGSIDVLKYGQTSQNNGEGAGIGLALVKELTELQSGTIQVTSQPGLGTTFTLLLPYRPSTSPQEKYPLPPTKLDIQSASVKSEIRAKDIPSENQADKTSLILLVEDNEILRDFIVENLLGTYTVHQAKNGYEGWEQAINLVPDLIISDVMMPIMDGYTLCHKLKKDPRTSHIPVVLLTAKVSVDDRLEGLSLGADGYIAKPFHIQELQLRIRNLLEQRRQLQQWVLASITSTDPPTKAPAPTDPLIEKLCQLVEEHLDEAAFGAEELTLASGMSRMNLHRKLRALADTSTGEFIRNYRLKRAAQFLREGHSVSETAYLVGFEDPSYFARSFRKVYQMTPSTFSRTN</sequence>
<keyword evidence="7" id="KW-0238">DNA-binding</keyword>
<dbReference type="Gene3D" id="1.10.287.130">
    <property type="match status" value="1"/>
</dbReference>
<keyword evidence="6" id="KW-0805">Transcription regulation</keyword>
<name>A0A327NQ52_9BACT</name>
<dbReference type="SUPFAM" id="SSF55874">
    <property type="entry name" value="ATPase domain of HSP90 chaperone/DNA topoisomerase II/histidine kinase"/>
    <property type="match status" value="1"/>
</dbReference>
<dbReference type="InterPro" id="IPR011123">
    <property type="entry name" value="Y_Y_Y"/>
</dbReference>
<dbReference type="Pfam" id="PF12833">
    <property type="entry name" value="HTH_18"/>
    <property type="match status" value="1"/>
</dbReference>
<keyword evidence="8" id="KW-0804">Transcription</keyword>
<dbReference type="InterPro" id="IPR018060">
    <property type="entry name" value="HTH_AraC"/>
</dbReference>
<comment type="caution">
    <text evidence="14">The sequence shown here is derived from an EMBL/GenBank/DDBJ whole genome shotgun (WGS) entry which is preliminary data.</text>
</comment>
<dbReference type="PROSITE" id="PS01124">
    <property type="entry name" value="HTH_ARAC_FAMILY_2"/>
    <property type="match status" value="1"/>
</dbReference>
<dbReference type="SMART" id="SM00342">
    <property type="entry name" value="HTH_ARAC"/>
    <property type="match status" value="1"/>
</dbReference>
<dbReference type="Gene3D" id="3.30.565.10">
    <property type="entry name" value="Histidine kinase-like ATPase, C-terminal domain"/>
    <property type="match status" value="1"/>
</dbReference>
<evidence type="ECO:0000256" key="5">
    <source>
        <dbReference type="ARBA" id="ARBA00022777"/>
    </source>
</evidence>
<dbReference type="GO" id="GO:0043565">
    <property type="term" value="F:sequence-specific DNA binding"/>
    <property type="evidence" value="ECO:0007669"/>
    <property type="project" value="InterPro"/>
</dbReference>
<dbReference type="CDD" id="cd17574">
    <property type="entry name" value="REC_OmpR"/>
    <property type="match status" value="1"/>
</dbReference>
<dbReference type="InterPro" id="IPR009057">
    <property type="entry name" value="Homeodomain-like_sf"/>
</dbReference>
<dbReference type="AlphaFoldDB" id="A0A327NQ52"/>
<dbReference type="FunFam" id="3.30.565.10:FF:000006">
    <property type="entry name" value="Sensor histidine kinase WalK"/>
    <property type="match status" value="1"/>
</dbReference>
<dbReference type="InterPro" id="IPR011006">
    <property type="entry name" value="CheY-like_superfamily"/>
</dbReference>
<keyword evidence="5" id="KW-0418">Kinase</keyword>
<dbReference type="SMART" id="SM00448">
    <property type="entry name" value="REC"/>
    <property type="match status" value="1"/>
</dbReference>
<keyword evidence="10" id="KW-0812">Transmembrane</keyword>
<dbReference type="InterPro" id="IPR018062">
    <property type="entry name" value="HTH_AraC-typ_CS"/>
</dbReference>
<dbReference type="OrthoDB" id="9797097at2"/>
<dbReference type="GO" id="GO:0003700">
    <property type="term" value="F:DNA-binding transcription factor activity"/>
    <property type="evidence" value="ECO:0007669"/>
    <property type="project" value="InterPro"/>
</dbReference>
<reference evidence="14 15" key="1">
    <citation type="submission" date="2018-06" db="EMBL/GenBank/DDBJ databases">
        <title>Spirosoma sp. HMF3257 Genome sequencing and assembly.</title>
        <authorList>
            <person name="Kang H."/>
            <person name="Cha I."/>
            <person name="Kim H."/>
            <person name="Kang J."/>
            <person name="Joh K."/>
        </authorList>
    </citation>
    <scope>NUCLEOTIDE SEQUENCE [LARGE SCALE GENOMIC DNA]</scope>
    <source>
        <strain evidence="14 15">HMF3257</strain>
    </source>
</reference>
<dbReference type="InterPro" id="IPR003594">
    <property type="entry name" value="HATPase_dom"/>
</dbReference>
<dbReference type="GO" id="GO:0000155">
    <property type="term" value="F:phosphorelay sensor kinase activity"/>
    <property type="evidence" value="ECO:0007669"/>
    <property type="project" value="InterPro"/>
</dbReference>
<evidence type="ECO:0000256" key="1">
    <source>
        <dbReference type="ARBA" id="ARBA00000085"/>
    </source>
</evidence>
<dbReference type="InterPro" id="IPR013783">
    <property type="entry name" value="Ig-like_fold"/>
</dbReference>
<dbReference type="RefSeq" id="WP_111347991.1">
    <property type="nucleotide sequence ID" value="NZ_QLII01000001.1"/>
</dbReference>
<feature type="transmembrane region" description="Helical" evidence="10">
    <location>
        <begin position="92"/>
        <end position="112"/>
    </location>
</feature>
<evidence type="ECO:0000259" key="12">
    <source>
        <dbReference type="PROSITE" id="PS50109"/>
    </source>
</evidence>
<dbReference type="PROSITE" id="PS50110">
    <property type="entry name" value="RESPONSE_REGULATORY"/>
    <property type="match status" value="1"/>
</dbReference>
<dbReference type="InterPro" id="IPR004358">
    <property type="entry name" value="Sig_transdc_His_kin-like_C"/>
</dbReference>
<dbReference type="Pfam" id="PF00512">
    <property type="entry name" value="HisKA"/>
    <property type="match status" value="1"/>
</dbReference>
<dbReference type="SUPFAM" id="SSF52172">
    <property type="entry name" value="CheY-like"/>
    <property type="match status" value="1"/>
</dbReference>
<feature type="domain" description="Histidine kinase" evidence="12">
    <location>
        <begin position="137"/>
        <end position="377"/>
    </location>
</feature>
<feature type="domain" description="HTH araC/xylS-type" evidence="11">
    <location>
        <begin position="566"/>
        <end position="664"/>
    </location>
</feature>
<proteinExistence type="predicted"/>
<evidence type="ECO:0000313" key="15">
    <source>
        <dbReference type="Proteomes" id="UP000249016"/>
    </source>
</evidence>
<organism evidence="14 15">
    <name type="scientific">Spirosoma telluris</name>
    <dbReference type="NCBI Taxonomy" id="2183553"/>
    <lineage>
        <taxon>Bacteria</taxon>
        <taxon>Pseudomonadati</taxon>
        <taxon>Bacteroidota</taxon>
        <taxon>Cytophagia</taxon>
        <taxon>Cytophagales</taxon>
        <taxon>Cytophagaceae</taxon>
        <taxon>Spirosoma</taxon>
    </lineage>
</organism>
<evidence type="ECO:0000256" key="4">
    <source>
        <dbReference type="ARBA" id="ARBA00022679"/>
    </source>
</evidence>
<dbReference type="SMART" id="SM00387">
    <property type="entry name" value="HATPase_c"/>
    <property type="match status" value="1"/>
</dbReference>
<evidence type="ECO:0000256" key="2">
    <source>
        <dbReference type="ARBA" id="ARBA00012438"/>
    </source>
</evidence>
<protein>
    <recommendedName>
        <fullName evidence="2">histidine kinase</fullName>
        <ecNumber evidence="2">2.7.13.3</ecNumber>
    </recommendedName>
</protein>